<dbReference type="EMBL" id="JAAIKR010000007">
    <property type="protein sequence ID" value="MBR9728163.1"/>
    <property type="molecule type" value="Genomic_DNA"/>
</dbReference>
<dbReference type="RefSeq" id="WP_153664631.1">
    <property type="nucleotide sequence ID" value="NZ_JAAIKR010000007.1"/>
</dbReference>
<organism evidence="6 7">
    <name type="scientific">Shewanella intestini</name>
    <dbReference type="NCBI Taxonomy" id="2017544"/>
    <lineage>
        <taxon>Bacteria</taxon>
        <taxon>Pseudomonadati</taxon>
        <taxon>Pseudomonadota</taxon>
        <taxon>Gammaproteobacteria</taxon>
        <taxon>Alteromonadales</taxon>
        <taxon>Shewanellaceae</taxon>
        <taxon>Shewanella</taxon>
    </lineage>
</organism>
<accession>A0ABS5I2W0</accession>
<reference evidence="6 7" key="1">
    <citation type="submission" date="2020-02" db="EMBL/GenBank/DDBJ databases">
        <title>Shewanella WXL01 sp. nov., a marine bacterium isolated from green algae in Luhuitou Fringing Reef (Northern South China Sea).</title>
        <authorList>
            <person name="Wang X."/>
        </authorList>
    </citation>
    <scope>NUCLEOTIDE SEQUENCE [LARGE SCALE GENOMIC DNA]</scope>
    <source>
        <strain evidence="6 7">MCCC 1A01895</strain>
    </source>
</reference>
<dbReference type="PANTHER" id="PTHR43177:SF9">
    <property type="entry name" value="PROTEIN NRFC"/>
    <property type="match status" value="1"/>
</dbReference>
<keyword evidence="2" id="KW-0479">Metal-binding</keyword>
<dbReference type="Pfam" id="PF13247">
    <property type="entry name" value="Fer4_11"/>
    <property type="match status" value="1"/>
</dbReference>
<proteinExistence type="predicted"/>
<sequence>MLDRRSILKMAAGSAMLALVPSAQLQAKTSGKRLAMVFDVRRCTGCLSCTVSCSVENQTEAGRCRTRVTQATVEQENGFAALSVPNQCNNCVNPACVDICPVEATFKREEDGIVVIDHEQCIHCQQCVDACPYGARRKDDTFNNPPEKCNFCIHRVTAGLLPACVETCIGEARTFGDLNDPQSKISQLVKDNKVYSMLAEAGTNPNIFYIGLPEQADDQEILKLNFLDWQR</sequence>
<name>A0ABS5I2W0_9GAMM</name>
<keyword evidence="1" id="KW-0004">4Fe-4S</keyword>
<protein>
    <submittedName>
        <fullName evidence="6">4Fe-4S dicluster domain-containing protein</fullName>
    </submittedName>
</protein>
<feature type="domain" description="4Fe-4S ferredoxin-type" evidence="5">
    <location>
        <begin position="112"/>
        <end position="141"/>
    </location>
</feature>
<keyword evidence="4" id="KW-0411">Iron-sulfur</keyword>
<dbReference type="PROSITE" id="PS51379">
    <property type="entry name" value="4FE4S_FER_2"/>
    <property type="match status" value="3"/>
</dbReference>
<dbReference type="CDD" id="cd10551">
    <property type="entry name" value="PsrB"/>
    <property type="match status" value="1"/>
</dbReference>
<evidence type="ECO:0000256" key="1">
    <source>
        <dbReference type="ARBA" id="ARBA00022485"/>
    </source>
</evidence>
<dbReference type="SUPFAM" id="SSF54862">
    <property type="entry name" value="4Fe-4S ferredoxins"/>
    <property type="match status" value="1"/>
</dbReference>
<evidence type="ECO:0000259" key="5">
    <source>
        <dbReference type="PROSITE" id="PS51379"/>
    </source>
</evidence>
<dbReference type="PROSITE" id="PS00198">
    <property type="entry name" value="4FE4S_FER_1"/>
    <property type="match status" value="1"/>
</dbReference>
<evidence type="ECO:0000256" key="4">
    <source>
        <dbReference type="ARBA" id="ARBA00023014"/>
    </source>
</evidence>
<evidence type="ECO:0000256" key="2">
    <source>
        <dbReference type="ARBA" id="ARBA00022723"/>
    </source>
</evidence>
<dbReference type="PANTHER" id="PTHR43177">
    <property type="entry name" value="PROTEIN NRFC"/>
    <property type="match status" value="1"/>
</dbReference>
<feature type="domain" description="4Fe-4S ferredoxin-type" evidence="5">
    <location>
        <begin position="78"/>
        <end position="110"/>
    </location>
</feature>
<dbReference type="InterPro" id="IPR017900">
    <property type="entry name" value="4Fe4S_Fe_S_CS"/>
</dbReference>
<dbReference type="InterPro" id="IPR017896">
    <property type="entry name" value="4Fe4S_Fe-S-bd"/>
</dbReference>
<keyword evidence="7" id="KW-1185">Reference proteome</keyword>
<dbReference type="Proteomes" id="UP000811844">
    <property type="component" value="Unassembled WGS sequence"/>
</dbReference>
<feature type="domain" description="4Fe-4S ferredoxin-type" evidence="5">
    <location>
        <begin position="34"/>
        <end position="63"/>
    </location>
</feature>
<dbReference type="InterPro" id="IPR050954">
    <property type="entry name" value="ET_IronSulfur_Cluster-Binding"/>
</dbReference>
<keyword evidence="3" id="KW-0408">Iron</keyword>
<evidence type="ECO:0000313" key="6">
    <source>
        <dbReference type="EMBL" id="MBR9728163.1"/>
    </source>
</evidence>
<evidence type="ECO:0000256" key="3">
    <source>
        <dbReference type="ARBA" id="ARBA00023004"/>
    </source>
</evidence>
<comment type="caution">
    <text evidence="6">The sequence shown here is derived from an EMBL/GenBank/DDBJ whole genome shotgun (WGS) entry which is preliminary data.</text>
</comment>
<dbReference type="Gene3D" id="3.30.70.20">
    <property type="match status" value="2"/>
</dbReference>
<gene>
    <name evidence="6" type="ORF">G3R48_09230</name>
</gene>
<evidence type="ECO:0000313" key="7">
    <source>
        <dbReference type="Proteomes" id="UP000811844"/>
    </source>
</evidence>